<evidence type="ECO:0000313" key="3">
    <source>
        <dbReference type="EMBL" id="KMZ95005.1"/>
    </source>
</evidence>
<feature type="compositionally biased region" description="Basic and acidic residues" evidence="1">
    <location>
        <begin position="359"/>
        <end position="379"/>
    </location>
</feature>
<keyword evidence="2" id="KW-0472">Membrane</keyword>
<feature type="compositionally biased region" description="Basic and acidic residues" evidence="1">
    <location>
        <begin position="274"/>
        <end position="286"/>
    </location>
</feature>
<evidence type="ECO:0008006" key="5">
    <source>
        <dbReference type="Google" id="ProtNLM"/>
    </source>
</evidence>
<feature type="compositionally biased region" description="Basic and acidic residues" evidence="1">
    <location>
        <begin position="166"/>
        <end position="177"/>
    </location>
</feature>
<dbReference type="Proteomes" id="UP000053776">
    <property type="component" value="Unassembled WGS sequence"/>
</dbReference>
<feature type="compositionally biased region" description="Basic and acidic residues" evidence="1">
    <location>
        <begin position="202"/>
        <end position="218"/>
    </location>
</feature>
<proteinExistence type="predicted"/>
<feature type="compositionally biased region" description="Polar residues" evidence="1">
    <location>
        <begin position="340"/>
        <end position="356"/>
    </location>
</feature>
<evidence type="ECO:0000313" key="4">
    <source>
        <dbReference type="Proteomes" id="UP000053776"/>
    </source>
</evidence>
<reference evidence="3 4" key="1">
    <citation type="submission" date="2011-08" db="EMBL/GenBank/DDBJ databases">
        <title>The Genome Sequence of Plasmodium vivax Mauritania I.</title>
        <authorList>
            <consortium name="The Broad Institute Genome Sequencing Platform"/>
            <consortium name="The Broad Institute Genome Sequencing Center for Infectious Disease"/>
            <person name="Neafsey D."/>
            <person name="Carlton J."/>
            <person name="Barnwell J."/>
            <person name="Collins W."/>
            <person name="Escalante A."/>
            <person name="Mullikin J."/>
            <person name="Saul A."/>
            <person name="Guigo R."/>
            <person name="Camara F."/>
            <person name="Young S.K."/>
            <person name="Zeng Q."/>
            <person name="Gargeya S."/>
            <person name="Fitzgerald M."/>
            <person name="Haas B."/>
            <person name="Abouelleil A."/>
            <person name="Alvarado L."/>
            <person name="Arachchi H.M."/>
            <person name="Berlin A."/>
            <person name="Brown A."/>
            <person name="Chapman S.B."/>
            <person name="Chen Z."/>
            <person name="Dunbar C."/>
            <person name="Freedman E."/>
            <person name="Gearin G."/>
            <person name="Gellesch M."/>
            <person name="Goldberg J."/>
            <person name="Griggs A."/>
            <person name="Gujja S."/>
            <person name="Heiman D."/>
            <person name="Howarth C."/>
            <person name="Larson L."/>
            <person name="Lui A."/>
            <person name="MacDonald P.J.P."/>
            <person name="Montmayeur A."/>
            <person name="Murphy C."/>
            <person name="Neiman D."/>
            <person name="Pearson M."/>
            <person name="Priest M."/>
            <person name="Roberts A."/>
            <person name="Saif S."/>
            <person name="Shea T."/>
            <person name="Shenoy N."/>
            <person name="Sisk P."/>
            <person name="Stolte C."/>
            <person name="Sykes S."/>
            <person name="Wortman J."/>
            <person name="Nusbaum C."/>
            <person name="Birren B."/>
        </authorList>
    </citation>
    <scope>NUCLEOTIDE SEQUENCE [LARGE SCALE GENOMIC DNA]</scope>
    <source>
        <strain evidence="3 4">Mauritania I</strain>
    </source>
</reference>
<feature type="region of interest" description="Disordered" evidence="1">
    <location>
        <begin position="109"/>
        <end position="397"/>
    </location>
</feature>
<protein>
    <recommendedName>
        <fullName evidence="5">Variable surface protein Vir18</fullName>
    </recommendedName>
</protein>
<feature type="compositionally biased region" description="Basic and acidic residues" evidence="1">
    <location>
        <begin position="116"/>
        <end position="146"/>
    </location>
</feature>
<keyword evidence="2" id="KW-0812">Transmembrane</keyword>
<feature type="compositionally biased region" description="Low complexity" evidence="1">
    <location>
        <begin position="232"/>
        <end position="245"/>
    </location>
</feature>
<dbReference type="Pfam" id="PF05795">
    <property type="entry name" value="Plasmodium_Vir"/>
    <property type="match status" value="1"/>
</dbReference>
<dbReference type="EMBL" id="KQ235007">
    <property type="protein sequence ID" value="KMZ95005.1"/>
    <property type="molecule type" value="Genomic_DNA"/>
</dbReference>
<keyword evidence="2" id="KW-1133">Transmembrane helix</keyword>
<feature type="compositionally biased region" description="Basic and acidic residues" evidence="1">
    <location>
        <begin position="309"/>
        <end position="330"/>
    </location>
</feature>
<evidence type="ECO:0000256" key="1">
    <source>
        <dbReference type="SAM" id="MobiDB-lite"/>
    </source>
</evidence>
<accession>A0A0J9THB3</accession>
<dbReference type="InterPro" id="IPR008780">
    <property type="entry name" value="Plasmodium_Vir"/>
</dbReference>
<feature type="transmembrane region" description="Helical" evidence="2">
    <location>
        <begin position="438"/>
        <end position="465"/>
    </location>
</feature>
<organism evidence="3 4">
    <name type="scientific">Plasmodium vivax Mauritania I</name>
    <dbReference type="NCBI Taxonomy" id="1035515"/>
    <lineage>
        <taxon>Eukaryota</taxon>
        <taxon>Sar</taxon>
        <taxon>Alveolata</taxon>
        <taxon>Apicomplexa</taxon>
        <taxon>Aconoidasida</taxon>
        <taxon>Haemosporida</taxon>
        <taxon>Plasmodiidae</taxon>
        <taxon>Plasmodium</taxon>
        <taxon>Plasmodium (Plasmodium)</taxon>
    </lineage>
</organism>
<name>A0A0J9THB3_PLAVI</name>
<evidence type="ECO:0000256" key="2">
    <source>
        <dbReference type="SAM" id="Phobius"/>
    </source>
</evidence>
<sequence>MVLRYQTSRSNFGALQSYLSSTCTNSYFKFIQEIEQEIEKLYKVRHEDFCRRCGNIKQRINGKDREFKECNVHNSKPLKLIENNETIKTFINDCPKFQQCIHNRQSHVKKNALPKQSKEDQCNGKSHCEKVTAPKAEGGKPQREFVAESSGRRSSQIQGPLSKVTGHGDEEVSREPRVTLQSQNGIISPGNADRMNVGGSDPKVDNNARTSEQAETKTKQIPALVPPASTESNGSPSDSSQQNSSTGEPGSISTSKEKVLDENSAQSVLSGVKNLKDNPLEDHKVGDNTAEGHVAGVTVLVPSISGDGVPKEKAVEDKDFIPGNSNHRDSYSASARDITDSSANPNGVTSTLSEANNGRGDDSKGPDEDVNKDSTKSECDNSNSASVDVPCSEVSRGKTWRQTDENVNPGVVNRASTEDDYNVNEISENDEVILYQKYIVSVLLPLVILLLLTLLIKCTPLGSFFSKKRRRKQKQMNEKLQRVLSEPSATRERSVPFSYSAFEYST</sequence>
<gene>
    <name evidence="3" type="ORF">PVMG_05766</name>
</gene>
<dbReference type="AlphaFoldDB" id="A0A0J9THB3"/>